<reference evidence="1 2" key="1">
    <citation type="submission" date="2024-04" db="EMBL/GenBank/DDBJ databases">
        <title>genome sequences of Mucor flavus KT1a and Helicostylum pulchrum KT1b strains isolated from the surface of a dry-aged beef.</title>
        <authorList>
            <person name="Toyotome T."/>
            <person name="Hosono M."/>
            <person name="Torimaru M."/>
            <person name="Fukuda K."/>
            <person name="Mikami N."/>
        </authorList>
    </citation>
    <scope>NUCLEOTIDE SEQUENCE [LARGE SCALE GENOMIC DNA]</scope>
    <source>
        <strain evidence="1 2">KT1a</strain>
    </source>
</reference>
<comment type="caution">
    <text evidence="1">The sequence shown here is derived from an EMBL/GenBank/DDBJ whole genome shotgun (WGS) entry which is preliminary data.</text>
</comment>
<dbReference type="EMBL" id="BAABUK010000008">
    <property type="protein sequence ID" value="GAA5810836.1"/>
    <property type="molecule type" value="Genomic_DNA"/>
</dbReference>
<dbReference type="Proteomes" id="UP001473302">
    <property type="component" value="Unassembled WGS sequence"/>
</dbReference>
<name>A0ABP9YVE6_9FUNG</name>
<gene>
    <name evidence="1" type="ORF">MFLAVUS_004263</name>
</gene>
<sequence length="159" mass="17490">MSCHSCGGCFTGVGCSTAKLSKKEILTDASRFQSLLDLAASQDQLEHEGHDHVIPTIMSELSKNVYSSQTVLFKAHDELSLIQFLDLAKRLYTANIVGVHIAWAAEYCEGDVKQLLSLFKDGTEEERTLLLQHCDDQAEIHEMFGTLTTGSVGRVSAKQ</sequence>
<keyword evidence="2" id="KW-1185">Reference proteome</keyword>
<protein>
    <submittedName>
        <fullName evidence="1">Uncharacterized protein</fullName>
    </submittedName>
</protein>
<proteinExistence type="predicted"/>
<evidence type="ECO:0000313" key="1">
    <source>
        <dbReference type="EMBL" id="GAA5810836.1"/>
    </source>
</evidence>
<organism evidence="1 2">
    <name type="scientific">Mucor flavus</name>
    <dbReference type="NCBI Taxonomy" id="439312"/>
    <lineage>
        <taxon>Eukaryota</taxon>
        <taxon>Fungi</taxon>
        <taxon>Fungi incertae sedis</taxon>
        <taxon>Mucoromycota</taxon>
        <taxon>Mucoromycotina</taxon>
        <taxon>Mucoromycetes</taxon>
        <taxon>Mucorales</taxon>
        <taxon>Mucorineae</taxon>
        <taxon>Mucoraceae</taxon>
        <taxon>Mucor</taxon>
    </lineage>
</organism>
<evidence type="ECO:0000313" key="2">
    <source>
        <dbReference type="Proteomes" id="UP001473302"/>
    </source>
</evidence>
<accession>A0ABP9YVE6</accession>